<keyword evidence="2" id="KW-1185">Reference proteome</keyword>
<accession>A0A8A2VIM3</accession>
<sequence>MKTLRKSLDRTVHPQPQTGRAFHVIDGGEEYRFATVQFATPGQNGSSVFLTWNDKDDEAIPNFVVTEYDSEDRLEKRTSIKDGEVVEYESSAENIPSPEAETDRDIGILYTADPDECVSYITEECTDVNWSCLAQIGVVYGSCATAVLLGSISGVIWCLASGGVSLWQVADDENCSLCDSSSLREVEICGAPSSP</sequence>
<organism evidence="1 2">
    <name type="scientific">Haloterrigena alkaliphila</name>
    <dbReference type="NCBI Taxonomy" id="2816475"/>
    <lineage>
        <taxon>Archaea</taxon>
        <taxon>Methanobacteriati</taxon>
        <taxon>Methanobacteriota</taxon>
        <taxon>Stenosarchaea group</taxon>
        <taxon>Halobacteria</taxon>
        <taxon>Halobacteriales</taxon>
        <taxon>Natrialbaceae</taxon>
        <taxon>Haloterrigena</taxon>
    </lineage>
</organism>
<dbReference type="Proteomes" id="UP000663203">
    <property type="component" value="Chromosome"/>
</dbReference>
<name>A0A8A2VIM3_9EURY</name>
<evidence type="ECO:0000313" key="2">
    <source>
        <dbReference type="Proteomes" id="UP000663203"/>
    </source>
</evidence>
<gene>
    <name evidence="1" type="ORF">J0X25_04520</name>
</gene>
<reference evidence="1 2" key="1">
    <citation type="submission" date="2021-03" db="EMBL/GenBank/DDBJ databases">
        <title>Haloterrigena longa sp. nov. and Haloterrigena limicola sp. nov., extremely halophilic archaea isolated from a salt lake.</title>
        <authorList>
            <person name="Henglin C."/>
        </authorList>
    </citation>
    <scope>NUCLEOTIDE SEQUENCE [LARGE SCALE GENOMIC DNA]</scope>
    <source>
        <strain evidence="1 2">KZCA68</strain>
    </source>
</reference>
<dbReference type="RefSeq" id="WP_207289955.1">
    <property type="nucleotide sequence ID" value="NZ_CP071462.1"/>
</dbReference>
<proteinExistence type="predicted"/>
<evidence type="ECO:0000313" key="1">
    <source>
        <dbReference type="EMBL" id="QSX00235.1"/>
    </source>
</evidence>
<dbReference type="EMBL" id="CP071462">
    <property type="protein sequence ID" value="QSX00235.1"/>
    <property type="molecule type" value="Genomic_DNA"/>
</dbReference>
<dbReference type="AlphaFoldDB" id="A0A8A2VIM3"/>
<protein>
    <submittedName>
        <fullName evidence="1">Uncharacterized protein</fullName>
    </submittedName>
</protein>
<dbReference type="KEGG" id="hakz:J0X25_04520"/>
<dbReference type="GeneID" id="63186543"/>